<accession>A0A7S0KHC8</accession>
<reference evidence="2" key="1">
    <citation type="submission" date="2021-01" db="EMBL/GenBank/DDBJ databases">
        <authorList>
            <person name="Corre E."/>
            <person name="Pelletier E."/>
            <person name="Niang G."/>
            <person name="Scheremetjew M."/>
            <person name="Finn R."/>
            <person name="Kale V."/>
            <person name="Holt S."/>
            <person name="Cochrane G."/>
            <person name="Meng A."/>
            <person name="Brown T."/>
            <person name="Cohen L."/>
        </authorList>
    </citation>
    <scope>NUCLEOTIDE SEQUENCE</scope>
    <source>
        <strain evidence="2">Clade-D-RCC2572</strain>
    </source>
</reference>
<dbReference type="GO" id="GO:0005886">
    <property type="term" value="C:plasma membrane"/>
    <property type="evidence" value="ECO:0007669"/>
    <property type="project" value="TreeGrafter"/>
</dbReference>
<proteinExistence type="predicted"/>
<dbReference type="GO" id="GO:0016485">
    <property type="term" value="P:protein processing"/>
    <property type="evidence" value="ECO:0007669"/>
    <property type="project" value="InterPro"/>
</dbReference>
<keyword evidence="1" id="KW-0732">Signal</keyword>
<dbReference type="PANTHER" id="PTHR21092:SF0">
    <property type="entry name" value="NICASTRIN"/>
    <property type="match status" value="1"/>
</dbReference>
<dbReference type="PANTHER" id="PTHR21092">
    <property type="entry name" value="NICASTRIN"/>
    <property type="match status" value="1"/>
</dbReference>
<evidence type="ECO:0000256" key="1">
    <source>
        <dbReference type="SAM" id="SignalP"/>
    </source>
</evidence>
<evidence type="ECO:0008006" key="3">
    <source>
        <dbReference type="Google" id="ProtNLM"/>
    </source>
</evidence>
<sequence>MRCAPHRALRVACIIAAIVTPLVAAFDACGDDCGRRLHRLEDLLKLAEPPLVGAFCVTKLSATTAIGCSTMTNSISHVIERVHPLGENLAVASLGGDRVVVATPAAFLALARDVYSAASDDDDDALEVRARIKGILVETLDVSDEEEKAWTGASGFANASALWARAATMDFRGVPMMLLDRATTLKARERAAENAKQFASSSSDDKVRSVRLWSARINERMDGLGKRPKTRPPTSMTCLALGTCLPIGGYSVIATVPPLRDALDAKSVIVVVARLDSDGMFRDAAYATNARVSGLTTMMAMANALGSALSTTTASDESLAHPVVFMALSGEDFGALGVDRVTREWNKASAESDIPGLAGRKIRAVIELGALGFASERYEDADADDGAPTSATVYAHGGEAAEDFLSVMRDVASADNYLVSVENGVDDAPSDRSERAIPVTLKTDDYVYAYVSENPTLTALDALAGSPLDFGFERSVNYMNMRDVVDILSKSVLDMALNETAATSASASIDRDAMNEAFVPLMRCLLDDAVGLSRCALGKDYVFGDDDNADVADATTVMNITTRYPDVLFGIDADVQAHESKNAFTRFVWNYLAAVTASATSSATSTQCENDGTCASANAVCVGKTASSVGACVDAAPRYVLALSTRLRYDASTGAWSVKDAEDDFERAAPLWTESNWQPDIGGVLHADPTFWDNVWFALMTLASLLCSWFVNRASNRTRAIEDDTA</sequence>
<feature type="signal peptide" evidence="1">
    <location>
        <begin position="1"/>
        <end position="24"/>
    </location>
</feature>
<feature type="chain" id="PRO_5031008312" description="Nicastrin" evidence="1">
    <location>
        <begin position="25"/>
        <end position="726"/>
    </location>
</feature>
<name>A0A7S0KHC8_9CHLO</name>
<dbReference type="Gene3D" id="3.40.630.10">
    <property type="entry name" value="Zn peptidases"/>
    <property type="match status" value="1"/>
</dbReference>
<dbReference type="EMBL" id="HBEW01002660">
    <property type="protein sequence ID" value="CAD8579281.1"/>
    <property type="molecule type" value="Transcribed_RNA"/>
</dbReference>
<gene>
    <name evidence="2" type="ORF">OMED0929_LOCUS2181</name>
</gene>
<dbReference type="AlphaFoldDB" id="A0A7S0KHC8"/>
<dbReference type="Pfam" id="PF05450">
    <property type="entry name" value="Nicastrin"/>
    <property type="match status" value="1"/>
</dbReference>
<dbReference type="SUPFAM" id="SSF53187">
    <property type="entry name" value="Zn-dependent exopeptidases"/>
    <property type="match status" value="1"/>
</dbReference>
<dbReference type="InterPro" id="IPR008710">
    <property type="entry name" value="Nicastrin"/>
</dbReference>
<protein>
    <recommendedName>
        <fullName evidence="3">Nicastrin</fullName>
    </recommendedName>
</protein>
<organism evidence="2">
    <name type="scientific">Ostreococcus mediterraneus</name>
    <dbReference type="NCBI Taxonomy" id="1486918"/>
    <lineage>
        <taxon>Eukaryota</taxon>
        <taxon>Viridiplantae</taxon>
        <taxon>Chlorophyta</taxon>
        <taxon>Mamiellophyceae</taxon>
        <taxon>Mamiellales</taxon>
        <taxon>Bathycoccaceae</taxon>
        <taxon>Ostreococcus</taxon>
    </lineage>
</organism>
<evidence type="ECO:0000313" key="2">
    <source>
        <dbReference type="EMBL" id="CAD8579281.1"/>
    </source>
</evidence>